<gene>
    <name evidence="2" type="ORF">FOL47_006176</name>
</gene>
<organism evidence="2 3">
    <name type="scientific">Perkinsus chesapeaki</name>
    <name type="common">Clam parasite</name>
    <name type="synonym">Perkinsus andrewsi</name>
    <dbReference type="NCBI Taxonomy" id="330153"/>
    <lineage>
        <taxon>Eukaryota</taxon>
        <taxon>Sar</taxon>
        <taxon>Alveolata</taxon>
        <taxon>Perkinsozoa</taxon>
        <taxon>Perkinsea</taxon>
        <taxon>Perkinsida</taxon>
        <taxon>Perkinsidae</taxon>
        <taxon>Perkinsus</taxon>
    </lineage>
</organism>
<evidence type="ECO:0000313" key="2">
    <source>
        <dbReference type="EMBL" id="KAF4662580.1"/>
    </source>
</evidence>
<feature type="region of interest" description="Disordered" evidence="1">
    <location>
        <begin position="148"/>
        <end position="168"/>
    </location>
</feature>
<dbReference type="Proteomes" id="UP000591131">
    <property type="component" value="Unassembled WGS sequence"/>
</dbReference>
<reference evidence="2 3" key="1">
    <citation type="submission" date="2020-04" db="EMBL/GenBank/DDBJ databases">
        <title>Perkinsus chesapeaki whole genome sequence.</title>
        <authorList>
            <person name="Bogema D.R."/>
        </authorList>
    </citation>
    <scope>NUCLEOTIDE SEQUENCE [LARGE SCALE GENOMIC DNA]</scope>
    <source>
        <strain evidence="2">ATCC PRA-425</strain>
    </source>
</reference>
<dbReference type="OrthoDB" id="10368881at2759"/>
<feature type="region of interest" description="Disordered" evidence="1">
    <location>
        <begin position="418"/>
        <end position="488"/>
    </location>
</feature>
<feature type="compositionally biased region" description="Basic and acidic residues" evidence="1">
    <location>
        <begin position="418"/>
        <end position="429"/>
    </location>
</feature>
<name>A0A7J6LUD2_PERCH</name>
<dbReference type="AlphaFoldDB" id="A0A7J6LUD2"/>
<sequence length="488" mass="56289">MVLGDKGVCLLAQLEELEQILQRSSDFNDDEIASGMYTPPIRRLGKRSLFEGDGVFKSGLDMAKLEFKAKRLEEILEAKGFADDSEIVAKESNERFKLAERLPSDEIKEVSDLSKKVTQIELARKEQEDEINKLRQELGEALRKISDAEEQRKREEQERLVREGYDQLRPPPENIYDLHIRQEELERRLLLRELANSDSPMDRLEAEKYHWITHKLNSGPAQFQNDKWLDEQIEELKRTSCERGDADEEDKPEINRLLELAKRQRDTIQQRRAAIHARREKDDVKTDSLKDVVYPNQFEELIVRAQAEKMLMTSEETLLNNFLRSRKGRELDLPITDPVVEKSISTLKKDRRKKAKAMQERDGMEDGTAVAGEAEFAEGGWMKYDPSVTNPMTPRDREILDAFTREKDEWVKMTLQHWEEEEKRHKGNGDSDSEDEIVCDELPPHTAETPRSGDTAEAIEEAIDKGVADEVNATVADSHDDASDDNDD</sequence>
<keyword evidence="3" id="KW-1185">Reference proteome</keyword>
<accession>A0A7J6LUD2</accession>
<feature type="compositionally biased region" description="Basic and acidic residues" evidence="1">
    <location>
        <begin position="148"/>
        <end position="166"/>
    </location>
</feature>
<dbReference type="EMBL" id="JAAPAO010000342">
    <property type="protein sequence ID" value="KAF4662580.1"/>
    <property type="molecule type" value="Genomic_DNA"/>
</dbReference>
<protein>
    <submittedName>
        <fullName evidence="2">Uncharacterized protein</fullName>
    </submittedName>
</protein>
<comment type="caution">
    <text evidence="2">The sequence shown here is derived from an EMBL/GenBank/DDBJ whole genome shotgun (WGS) entry which is preliminary data.</text>
</comment>
<evidence type="ECO:0000313" key="3">
    <source>
        <dbReference type="Proteomes" id="UP000591131"/>
    </source>
</evidence>
<evidence type="ECO:0000256" key="1">
    <source>
        <dbReference type="SAM" id="MobiDB-lite"/>
    </source>
</evidence>
<proteinExistence type="predicted"/>